<gene>
    <name evidence="14" type="ORF">EZ242_20465</name>
</gene>
<dbReference type="Pfam" id="PF00441">
    <property type="entry name" value="Acyl-CoA_dh_1"/>
    <property type="match status" value="1"/>
</dbReference>
<comment type="function">
    <text evidence="7">Involved in the assimilation of dimethylsulphoniopropionate (DMSP), an important compound in the fixation of carbon in marine phytoplankton, by mediating the conversion of 3-(methylthio)propanoyl-CoA (MMPA-CoA) to 3-(methylthio)acryloyl-CoA (MTA-CoA).</text>
</comment>
<feature type="domain" description="Acyl-CoA dehydrogenase/oxidase C-terminal" evidence="10">
    <location>
        <begin position="293"/>
        <end position="459"/>
    </location>
</feature>
<keyword evidence="3" id="KW-0285">Flavoprotein</keyword>
<evidence type="ECO:0000259" key="11">
    <source>
        <dbReference type="Pfam" id="PF02770"/>
    </source>
</evidence>
<keyword evidence="15" id="KW-1185">Reference proteome</keyword>
<dbReference type="PANTHER" id="PTHR42803:SF1">
    <property type="entry name" value="BROAD-SPECIFICITY LINEAR ACYL-COA DEHYDROGENASE FADE5"/>
    <property type="match status" value="1"/>
</dbReference>
<keyword evidence="5" id="KW-0560">Oxidoreductase</keyword>
<feature type="domain" description="Acyl-CoA dehydrogenase/oxidase N-terminal" evidence="12">
    <location>
        <begin position="36"/>
        <end position="156"/>
    </location>
</feature>
<comment type="cofactor">
    <cofactor evidence="1">
        <name>FAD</name>
        <dbReference type="ChEBI" id="CHEBI:57692"/>
    </cofactor>
</comment>
<dbReference type="InterPro" id="IPR009075">
    <property type="entry name" value="AcylCo_DH/oxidase_C"/>
</dbReference>
<dbReference type="OrthoDB" id="9764895at2"/>
<proteinExistence type="inferred from homology"/>
<dbReference type="EC" id="1.3.99.41" evidence="8"/>
<reference evidence="14 15" key="1">
    <citation type="submission" date="2019-03" db="EMBL/GenBank/DDBJ databases">
        <title>Ramlibacter rhizophilus CCTCC AB2015357, whole genome shotgun sequence.</title>
        <authorList>
            <person name="Zhang X."/>
            <person name="Feng G."/>
            <person name="Zhu H."/>
        </authorList>
    </citation>
    <scope>NUCLEOTIDE SEQUENCE [LARGE SCALE GENOMIC DNA]</scope>
    <source>
        <strain evidence="14 15">CCTCC AB2015357</strain>
    </source>
</reference>
<dbReference type="Gene3D" id="1.10.540.10">
    <property type="entry name" value="Acyl-CoA dehydrogenase/oxidase, N-terminal domain"/>
    <property type="match status" value="1"/>
</dbReference>
<evidence type="ECO:0000256" key="5">
    <source>
        <dbReference type="ARBA" id="ARBA00023002"/>
    </source>
</evidence>
<dbReference type="FunFam" id="2.40.110.10:FF:000031">
    <property type="entry name" value="Acyl-CoA dehydrogenase, putative"/>
    <property type="match status" value="1"/>
</dbReference>
<evidence type="ECO:0000256" key="6">
    <source>
        <dbReference type="ARBA" id="ARBA00051388"/>
    </source>
</evidence>
<dbReference type="SUPFAM" id="SSF47203">
    <property type="entry name" value="Acyl-CoA dehydrogenase C-terminal domain-like"/>
    <property type="match status" value="1"/>
</dbReference>
<name>A0A4Z0BBD2_9BURK</name>
<evidence type="ECO:0000256" key="2">
    <source>
        <dbReference type="ARBA" id="ARBA00009347"/>
    </source>
</evidence>
<evidence type="ECO:0000313" key="15">
    <source>
        <dbReference type="Proteomes" id="UP000297564"/>
    </source>
</evidence>
<accession>A0A4Z0BBD2</accession>
<dbReference type="InterPro" id="IPR036250">
    <property type="entry name" value="AcylCo_DH-like_C"/>
</dbReference>
<dbReference type="GO" id="GO:0050660">
    <property type="term" value="F:flavin adenine dinucleotide binding"/>
    <property type="evidence" value="ECO:0007669"/>
    <property type="project" value="InterPro"/>
</dbReference>
<dbReference type="Proteomes" id="UP000297564">
    <property type="component" value="Unassembled WGS sequence"/>
</dbReference>
<dbReference type="InterPro" id="IPR006091">
    <property type="entry name" value="Acyl-CoA_Oxase/DH_mid-dom"/>
</dbReference>
<dbReference type="PANTHER" id="PTHR42803">
    <property type="entry name" value="ACYL-COA DEHYDROGENASE"/>
    <property type="match status" value="1"/>
</dbReference>
<feature type="domain" description="Acyl-CoA oxidase/dehydrogenase middle" evidence="11">
    <location>
        <begin position="161"/>
        <end position="268"/>
    </location>
</feature>
<evidence type="ECO:0000256" key="3">
    <source>
        <dbReference type="ARBA" id="ARBA00022630"/>
    </source>
</evidence>
<comment type="similarity">
    <text evidence="2">Belongs to the acyl-CoA dehydrogenase family.</text>
</comment>
<evidence type="ECO:0000256" key="1">
    <source>
        <dbReference type="ARBA" id="ARBA00001974"/>
    </source>
</evidence>
<keyword evidence="4" id="KW-0274">FAD</keyword>
<dbReference type="InterPro" id="IPR037069">
    <property type="entry name" value="AcylCoA_DH/ox_N_sf"/>
</dbReference>
<evidence type="ECO:0000256" key="8">
    <source>
        <dbReference type="ARBA" id="ARBA00066694"/>
    </source>
</evidence>
<evidence type="ECO:0000259" key="12">
    <source>
        <dbReference type="Pfam" id="PF02771"/>
    </source>
</evidence>
<dbReference type="Pfam" id="PF12806">
    <property type="entry name" value="Acyl-CoA_dh_C"/>
    <property type="match status" value="1"/>
</dbReference>
<dbReference type="GO" id="GO:0016627">
    <property type="term" value="F:oxidoreductase activity, acting on the CH-CH group of donors"/>
    <property type="evidence" value="ECO:0007669"/>
    <property type="project" value="InterPro"/>
</dbReference>
<dbReference type="Pfam" id="PF02770">
    <property type="entry name" value="Acyl-CoA_dh_M"/>
    <property type="match status" value="1"/>
</dbReference>
<comment type="caution">
    <text evidence="14">The sequence shown here is derived from an EMBL/GenBank/DDBJ whole genome shotgun (WGS) entry which is preliminary data.</text>
</comment>
<protein>
    <recommendedName>
        <fullName evidence="9">3-methylmercaptopropionyl-CoA dehydrogenase</fullName>
        <ecNumber evidence="8">1.3.99.41</ecNumber>
    </recommendedName>
</protein>
<evidence type="ECO:0000259" key="10">
    <source>
        <dbReference type="Pfam" id="PF00441"/>
    </source>
</evidence>
<evidence type="ECO:0000259" key="13">
    <source>
        <dbReference type="Pfam" id="PF12806"/>
    </source>
</evidence>
<dbReference type="InterPro" id="IPR025878">
    <property type="entry name" value="Acyl-CoA_dh-like_C_dom"/>
</dbReference>
<dbReference type="InterPro" id="IPR046373">
    <property type="entry name" value="Acyl-CoA_Oxase/DH_mid-dom_sf"/>
</dbReference>
<dbReference type="EMBL" id="SMLL01000009">
    <property type="protein sequence ID" value="TFY96426.1"/>
    <property type="molecule type" value="Genomic_DNA"/>
</dbReference>
<dbReference type="Gene3D" id="2.40.110.10">
    <property type="entry name" value="Butyryl-CoA Dehydrogenase, subunit A, domain 2"/>
    <property type="match status" value="1"/>
</dbReference>
<sequence>MTYRAPLKDMLFDIRHLAGIDELAKLPAFEDAGFETAQAVLEECAKFNEEAVAPLNATGDREPSLWRDGQVHTTPGFKEAYRQYSEGGWQGLQHPTEVGGQGLPKTIGAACGEMLNSANLSFALCPLLTDGAIEALLTAGSDELRSTYLPRLVSGEWTGTMNLTEPQAGSDLALVRTRAEPQADGTYRIFGTKIFITYGEHDMADNIVHLVLARVTGAPEGVKGISLFVVPKFLVNADGTPGARNDVHCVSIEHKMGIKASPTAVLQYGDGTAAKDVNGTGPGAVGFLVGQENRGLEYMFIMMNAARYAVGVQGIAVAERSYQQAVAYARERVQSRPVDGSVPGSAPIIHHPDVRRMLMTMRAYTEGCRAMATVAAAAYDAAHHHPDAEARQQNQAFYEFMVPLVKGFSTEMSLEVTSLGVQVHGGMGFIEETGAAQHYRDAKILTIYEGTTAIQANDLVGRKTARDGGRTARAISAQIEQTEGALAAQGSPEARAVADRLFAARKAFLDVVDFVVARGKESPNAVFAGSVPYLMLAGNLVAGWQLARSLLVAQDLLRSGQDEAFMRAKIATARFYAEHILAKAPGLRDSIVEGADSVTALALDAF</sequence>
<dbReference type="InterPro" id="IPR052166">
    <property type="entry name" value="Diverse_Acyl-CoA_DH"/>
</dbReference>
<dbReference type="Pfam" id="PF02771">
    <property type="entry name" value="Acyl-CoA_dh_N"/>
    <property type="match status" value="1"/>
</dbReference>
<dbReference type="RefSeq" id="WP_135287071.1">
    <property type="nucleotide sequence ID" value="NZ_SMLL01000009.1"/>
</dbReference>
<organism evidence="14 15">
    <name type="scientific">Ramlibacter rhizophilus</name>
    <dbReference type="NCBI Taxonomy" id="1781167"/>
    <lineage>
        <taxon>Bacteria</taxon>
        <taxon>Pseudomonadati</taxon>
        <taxon>Pseudomonadota</taxon>
        <taxon>Betaproteobacteria</taxon>
        <taxon>Burkholderiales</taxon>
        <taxon>Comamonadaceae</taxon>
        <taxon>Ramlibacter</taxon>
    </lineage>
</organism>
<dbReference type="InterPro" id="IPR013786">
    <property type="entry name" value="AcylCoA_DH/ox_N"/>
</dbReference>
<dbReference type="SUPFAM" id="SSF56645">
    <property type="entry name" value="Acyl-CoA dehydrogenase NM domain-like"/>
    <property type="match status" value="1"/>
</dbReference>
<dbReference type="Gene3D" id="1.20.140.10">
    <property type="entry name" value="Butyryl-CoA Dehydrogenase, subunit A, domain 3"/>
    <property type="match status" value="1"/>
</dbReference>
<evidence type="ECO:0000256" key="7">
    <source>
        <dbReference type="ARBA" id="ARBA00058683"/>
    </source>
</evidence>
<evidence type="ECO:0000313" key="14">
    <source>
        <dbReference type="EMBL" id="TFY96426.1"/>
    </source>
</evidence>
<evidence type="ECO:0000256" key="4">
    <source>
        <dbReference type="ARBA" id="ARBA00022827"/>
    </source>
</evidence>
<dbReference type="InterPro" id="IPR009100">
    <property type="entry name" value="AcylCoA_DH/oxidase_NM_dom_sf"/>
</dbReference>
<comment type="catalytic activity">
    <reaction evidence="6">
        <text>3-(methylsulfanyl)propanoyl-CoA + oxidized [electron-transfer flavoprotein] + H(+) = 3-(methylsulfanyl)acryloyl-CoA + reduced [electron-transfer flavoprotein]</text>
        <dbReference type="Rhea" id="RHEA:52612"/>
        <dbReference type="Rhea" id="RHEA-COMP:10685"/>
        <dbReference type="Rhea" id="RHEA-COMP:10686"/>
        <dbReference type="ChEBI" id="CHEBI:15378"/>
        <dbReference type="ChEBI" id="CHEBI:57692"/>
        <dbReference type="ChEBI" id="CHEBI:58307"/>
        <dbReference type="ChEBI" id="CHEBI:82815"/>
        <dbReference type="ChEBI" id="CHEBI:84994"/>
        <dbReference type="EC" id="1.3.99.41"/>
    </reaction>
    <physiologicalReaction direction="left-to-right" evidence="6">
        <dbReference type="Rhea" id="RHEA:52613"/>
    </physiologicalReaction>
</comment>
<feature type="domain" description="Acetyl-CoA dehydrogenase-like C-terminal" evidence="13">
    <location>
        <begin position="479"/>
        <end position="601"/>
    </location>
</feature>
<evidence type="ECO:0000256" key="9">
    <source>
        <dbReference type="ARBA" id="ARBA00069043"/>
    </source>
</evidence>
<dbReference type="AlphaFoldDB" id="A0A4Z0BBD2"/>